<organism evidence="1 2">
    <name type="scientific">Candolleomyces eurysporus</name>
    <dbReference type="NCBI Taxonomy" id="2828524"/>
    <lineage>
        <taxon>Eukaryota</taxon>
        <taxon>Fungi</taxon>
        <taxon>Dikarya</taxon>
        <taxon>Basidiomycota</taxon>
        <taxon>Agaricomycotina</taxon>
        <taxon>Agaricomycetes</taxon>
        <taxon>Agaricomycetidae</taxon>
        <taxon>Agaricales</taxon>
        <taxon>Agaricineae</taxon>
        <taxon>Psathyrellaceae</taxon>
        <taxon>Candolleomyces</taxon>
    </lineage>
</organism>
<evidence type="ECO:0000313" key="2">
    <source>
        <dbReference type="Proteomes" id="UP001140091"/>
    </source>
</evidence>
<evidence type="ECO:0000313" key="1">
    <source>
        <dbReference type="EMBL" id="KAJ2924841.1"/>
    </source>
</evidence>
<protein>
    <recommendedName>
        <fullName evidence="3">F-box domain-containing protein</fullName>
    </recommendedName>
</protein>
<keyword evidence="2" id="KW-1185">Reference proteome</keyword>
<feature type="non-terminal residue" evidence="1">
    <location>
        <position position="416"/>
    </location>
</feature>
<dbReference type="AlphaFoldDB" id="A0A9W8IXR6"/>
<comment type="caution">
    <text evidence="1">The sequence shown here is derived from an EMBL/GenBank/DDBJ whole genome shotgun (WGS) entry which is preliminary data.</text>
</comment>
<dbReference type="OrthoDB" id="3059024at2759"/>
<evidence type="ECO:0008006" key="3">
    <source>
        <dbReference type="Google" id="ProtNLM"/>
    </source>
</evidence>
<dbReference type="EMBL" id="JANBPK010001203">
    <property type="protein sequence ID" value="KAJ2924841.1"/>
    <property type="molecule type" value="Genomic_DNA"/>
</dbReference>
<name>A0A9W8IXR6_9AGAR</name>
<gene>
    <name evidence="1" type="ORF">H1R20_g12267</name>
</gene>
<sequence length="416" mass="46987">MASSDCPILQLATDTITYILQYAVVPNIDFDPQVDLSGRVERVHPRLYYLGRVCRLWHNIACRTPSMWRHIPMYVDTPHTVESISTSPLNIYLTRSATLTICVYLLRKEKIPLTLDLNEFWSVEVLLSALEGHLERVEVLVVETNQASSLPDFQLLLLRSGDPHRLRRLRNLVLRCNADDSILLPPSSGSLLPSIGRVGVNAVLTTIYIDGRNLLAMLRSSSLQSRSGVEDAFFSMPMLETFGINHLTFRVDGYSDDLIRHFFLDVLPSFPRLGTLALDTFEPINDGHPWLLQGPSFYDPLSSSPPSGSPQPVTPLISASIPRLIIKRTNQSSIEFVLKQITHPRTLILIRCYFTSPSPIRISSYTRLTFVDMPTDFHQILPKMIAHWDGQHLELVNCPCVDNDFRTGLITELSNV</sequence>
<dbReference type="Proteomes" id="UP001140091">
    <property type="component" value="Unassembled WGS sequence"/>
</dbReference>
<accession>A0A9W8IXR6</accession>
<reference evidence="1" key="1">
    <citation type="submission" date="2022-06" db="EMBL/GenBank/DDBJ databases">
        <title>Genome Sequence of Candolleomyces eurysporus.</title>
        <authorList>
            <person name="Buettner E."/>
        </authorList>
    </citation>
    <scope>NUCLEOTIDE SEQUENCE</scope>
    <source>
        <strain evidence="1">VTCC 930004</strain>
    </source>
</reference>
<proteinExistence type="predicted"/>